<reference evidence="3 4" key="1">
    <citation type="journal article" date="2017" name="Genome Biol.">
        <title>New reference genome sequences of hot pepper reveal the massive evolution of plant disease-resistance genes by retroduplication.</title>
        <authorList>
            <person name="Kim S."/>
            <person name="Park J."/>
            <person name="Yeom S.I."/>
            <person name="Kim Y.M."/>
            <person name="Seo E."/>
            <person name="Kim K.T."/>
            <person name="Kim M.S."/>
            <person name="Lee J.M."/>
            <person name="Cheong K."/>
            <person name="Shin H.S."/>
            <person name="Kim S.B."/>
            <person name="Han K."/>
            <person name="Lee J."/>
            <person name="Park M."/>
            <person name="Lee H.A."/>
            <person name="Lee H.Y."/>
            <person name="Lee Y."/>
            <person name="Oh S."/>
            <person name="Lee J.H."/>
            <person name="Choi E."/>
            <person name="Choi E."/>
            <person name="Lee S.E."/>
            <person name="Jeon J."/>
            <person name="Kim H."/>
            <person name="Choi G."/>
            <person name="Song H."/>
            <person name="Lee J."/>
            <person name="Lee S.C."/>
            <person name="Kwon J.K."/>
            <person name="Lee H.Y."/>
            <person name="Koo N."/>
            <person name="Hong Y."/>
            <person name="Kim R.W."/>
            <person name="Kang W.H."/>
            <person name="Huh J.H."/>
            <person name="Kang B.C."/>
            <person name="Yang T.J."/>
            <person name="Lee Y.H."/>
            <person name="Bennetzen J.L."/>
            <person name="Choi D."/>
        </authorList>
    </citation>
    <scope>NUCLEOTIDE SEQUENCE [LARGE SCALE GENOMIC DNA]</scope>
    <source>
        <strain evidence="4">cv. PBC81</strain>
    </source>
</reference>
<dbReference type="GO" id="GO:0016743">
    <property type="term" value="F:carboxyl- or carbamoyltransferase activity"/>
    <property type="evidence" value="ECO:0007669"/>
    <property type="project" value="InterPro"/>
</dbReference>
<accession>A0A2G2VV86</accession>
<keyword evidence="4" id="KW-1185">Reference proteome</keyword>
<dbReference type="GO" id="GO:0006520">
    <property type="term" value="P:amino acid metabolic process"/>
    <property type="evidence" value="ECO:0007669"/>
    <property type="project" value="InterPro"/>
</dbReference>
<feature type="domain" description="Aspartate/ornithine carbamoyltransferase Asp/Orn-binding" evidence="2">
    <location>
        <begin position="4"/>
        <end position="81"/>
    </location>
</feature>
<dbReference type="AlphaFoldDB" id="A0A2G2VV86"/>
<dbReference type="GO" id="GO:0016597">
    <property type="term" value="F:amino acid binding"/>
    <property type="evidence" value="ECO:0007669"/>
    <property type="project" value="InterPro"/>
</dbReference>
<protein>
    <submittedName>
        <fullName evidence="3">Aspartate carbamoyltransferase 1, chloroplastic</fullName>
    </submittedName>
</protein>
<name>A0A2G2VV86_CAPBA</name>
<evidence type="ECO:0000313" key="4">
    <source>
        <dbReference type="Proteomes" id="UP000224567"/>
    </source>
</evidence>
<evidence type="ECO:0000256" key="1">
    <source>
        <dbReference type="ARBA" id="ARBA00022679"/>
    </source>
</evidence>
<gene>
    <name evidence="3" type="ORF">CQW23_24572</name>
</gene>
<evidence type="ECO:0000313" key="3">
    <source>
        <dbReference type="EMBL" id="PHT36872.1"/>
    </source>
</evidence>
<dbReference type="InterPro" id="IPR036901">
    <property type="entry name" value="Asp/Orn_carbamoylTrfase_sf"/>
</dbReference>
<sequence length="131" mass="14945">MGVHCEESDDLLEVASKCDVVYQTHIQRETFGERVDLYEESRGKYIVDLSVLNAMQKHTVVMRPLPRLDEAEDIVSSSLACMVEPASASGCKLAGTFIYLARVWYRLQFSTQPNGQRLARIGRKRLELRRP</sequence>
<dbReference type="STRING" id="33114.A0A2G2VV86"/>
<dbReference type="SUPFAM" id="SSF53671">
    <property type="entry name" value="Aspartate/ornithine carbamoyltransferase"/>
    <property type="match status" value="1"/>
</dbReference>
<organism evidence="3 4">
    <name type="scientific">Capsicum baccatum</name>
    <name type="common">Peruvian pepper</name>
    <dbReference type="NCBI Taxonomy" id="33114"/>
    <lineage>
        <taxon>Eukaryota</taxon>
        <taxon>Viridiplantae</taxon>
        <taxon>Streptophyta</taxon>
        <taxon>Embryophyta</taxon>
        <taxon>Tracheophyta</taxon>
        <taxon>Spermatophyta</taxon>
        <taxon>Magnoliopsida</taxon>
        <taxon>eudicotyledons</taxon>
        <taxon>Gunneridae</taxon>
        <taxon>Pentapetalae</taxon>
        <taxon>asterids</taxon>
        <taxon>lamiids</taxon>
        <taxon>Solanales</taxon>
        <taxon>Solanaceae</taxon>
        <taxon>Solanoideae</taxon>
        <taxon>Capsiceae</taxon>
        <taxon>Capsicum</taxon>
    </lineage>
</organism>
<dbReference type="Pfam" id="PF00185">
    <property type="entry name" value="OTCace"/>
    <property type="match status" value="1"/>
</dbReference>
<dbReference type="EMBL" id="MLFT02000010">
    <property type="protein sequence ID" value="PHT36872.1"/>
    <property type="molecule type" value="Genomic_DNA"/>
</dbReference>
<dbReference type="Gene3D" id="3.40.50.1370">
    <property type="entry name" value="Aspartate/ornithine carbamoyltransferase"/>
    <property type="match status" value="1"/>
</dbReference>
<proteinExistence type="predicted"/>
<dbReference type="Proteomes" id="UP000224567">
    <property type="component" value="Unassembled WGS sequence"/>
</dbReference>
<dbReference type="OrthoDB" id="1924069at2759"/>
<reference evidence="4" key="2">
    <citation type="journal article" date="2017" name="J. Anim. Genet.">
        <title>Multiple reference genome sequences of hot pepper reveal the massive evolution of plant disease resistance genes by retroduplication.</title>
        <authorList>
            <person name="Kim S."/>
            <person name="Park J."/>
            <person name="Yeom S.-I."/>
            <person name="Kim Y.-M."/>
            <person name="Seo E."/>
            <person name="Kim K.-T."/>
            <person name="Kim M.-S."/>
            <person name="Lee J.M."/>
            <person name="Cheong K."/>
            <person name="Shin H.-S."/>
            <person name="Kim S.-B."/>
            <person name="Han K."/>
            <person name="Lee J."/>
            <person name="Park M."/>
            <person name="Lee H.-A."/>
            <person name="Lee H.-Y."/>
            <person name="Lee Y."/>
            <person name="Oh S."/>
            <person name="Lee J.H."/>
            <person name="Choi E."/>
            <person name="Choi E."/>
            <person name="Lee S.E."/>
            <person name="Jeon J."/>
            <person name="Kim H."/>
            <person name="Choi G."/>
            <person name="Song H."/>
            <person name="Lee J."/>
            <person name="Lee S.-C."/>
            <person name="Kwon J.-K."/>
            <person name="Lee H.-Y."/>
            <person name="Koo N."/>
            <person name="Hong Y."/>
            <person name="Kim R.W."/>
            <person name="Kang W.-H."/>
            <person name="Huh J.H."/>
            <person name="Kang B.-C."/>
            <person name="Yang T.-J."/>
            <person name="Lee Y.-H."/>
            <person name="Bennetzen J.L."/>
            <person name="Choi D."/>
        </authorList>
    </citation>
    <scope>NUCLEOTIDE SEQUENCE [LARGE SCALE GENOMIC DNA]</scope>
    <source>
        <strain evidence="4">cv. PBC81</strain>
    </source>
</reference>
<comment type="caution">
    <text evidence="3">The sequence shown here is derived from an EMBL/GenBank/DDBJ whole genome shotgun (WGS) entry which is preliminary data.</text>
</comment>
<keyword evidence="1" id="KW-0808">Transferase</keyword>
<evidence type="ECO:0000259" key="2">
    <source>
        <dbReference type="Pfam" id="PF00185"/>
    </source>
</evidence>
<dbReference type="InterPro" id="IPR006131">
    <property type="entry name" value="Asp_carbamoyltransf_Asp/Orn-bd"/>
</dbReference>